<dbReference type="InterPro" id="IPR006439">
    <property type="entry name" value="HAD-SF_hydro_IA"/>
</dbReference>
<evidence type="ECO:0000256" key="4">
    <source>
        <dbReference type="ARBA" id="ARBA00006171"/>
    </source>
</evidence>
<evidence type="ECO:0000256" key="9">
    <source>
        <dbReference type="ARBA" id="ARBA00023277"/>
    </source>
</evidence>
<dbReference type="SUPFAM" id="SSF56784">
    <property type="entry name" value="HAD-like"/>
    <property type="match status" value="1"/>
</dbReference>
<dbReference type="PRINTS" id="PR00413">
    <property type="entry name" value="HADHALOGNASE"/>
</dbReference>
<dbReference type="GO" id="GO:0005975">
    <property type="term" value="P:carbohydrate metabolic process"/>
    <property type="evidence" value="ECO:0007669"/>
    <property type="project" value="InterPro"/>
</dbReference>
<keyword evidence="6" id="KW-0479">Metal-binding</keyword>
<keyword evidence="8" id="KW-0460">Magnesium</keyword>
<reference evidence="10 11" key="1">
    <citation type="submission" date="2018-11" db="EMBL/GenBank/DDBJ databases">
        <title>Mesobaculum littorinae gen. nov., sp. nov., isolated from Littorina scabra that represents a novel genus of the order Rhodobacteraceae.</title>
        <authorList>
            <person name="Li F."/>
        </authorList>
    </citation>
    <scope>NUCLEOTIDE SEQUENCE [LARGE SCALE GENOMIC DNA]</scope>
    <source>
        <strain evidence="10 11">M0103</strain>
    </source>
</reference>
<accession>A0A438AKW9</accession>
<evidence type="ECO:0000313" key="10">
    <source>
        <dbReference type="EMBL" id="RVV99246.1"/>
    </source>
</evidence>
<keyword evidence="9" id="KW-0119">Carbohydrate metabolism</keyword>
<dbReference type="OrthoDB" id="9793014at2"/>
<dbReference type="NCBIfam" id="TIGR01449">
    <property type="entry name" value="PGP_bact"/>
    <property type="match status" value="1"/>
</dbReference>
<dbReference type="PANTHER" id="PTHR43434:SF1">
    <property type="entry name" value="PHOSPHOGLYCOLATE PHOSPHATASE"/>
    <property type="match status" value="1"/>
</dbReference>
<comment type="caution">
    <text evidence="10">The sequence shown here is derived from an EMBL/GenBank/DDBJ whole genome shotgun (WGS) entry which is preliminary data.</text>
</comment>
<keyword evidence="11" id="KW-1185">Reference proteome</keyword>
<comment type="cofactor">
    <cofactor evidence="2">
        <name>Mg(2+)</name>
        <dbReference type="ChEBI" id="CHEBI:18420"/>
    </cofactor>
</comment>
<dbReference type="GO" id="GO:0046872">
    <property type="term" value="F:metal ion binding"/>
    <property type="evidence" value="ECO:0007669"/>
    <property type="project" value="UniProtKB-KW"/>
</dbReference>
<comment type="pathway">
    <text evidence="3">Organic acid metabolism; glycolate biosynthesis; glycolate from 2-phosphoglycolate: step 1/1.</text>
</comment>
<dbReference type="EC" id="3.1.3.18" evidence="5"/>
<evidence type="ECO:0000256" key="8">
    <source>
        <dbReference type="ARBA" id="ARBA00022842"/>
    </source>
</evidence>
<dbReference type="EMBL" id="RQXX01000001">
    <property type="protein sequence ID" value="RVV99246.1"/>
    <property type="molecule type" value="Genomic_DNA"/>
</dbReference>
<comment type="catalytic activity">
    <reaction evidence="1">
        <text>2-phosphoglycolate + H2O = glycolate + phosphate</text>
        <dbReference type="Rhea" id="RHEA:14369"/>
        <dbReference type="ChEBI" id="CHEBI:15377"/>
        <dbReference type="ChEBI" id="CHEBI:29805"/>
        <dbReference type="ChEBI" id="CHEBI:43474"/>
        <dbReference type="ChEBI" id="CHEBI:58033"/>
        <dbReference type="EC" id="3.1.3.18"/>
    </reaction>
</comment>
<comment type="similarity">
    <text evidence="4">Belongs to the HAD-like hydrolase superfamily. CbbY/CbbZ/Gph/YieH family.</text>
</comment>
<dbReference type="PANTHER" id="PTHR43434">
    <property type="entry name" value="PHOSPHOGLYCOLATE PHOSPHATASE"/>
    <property type="match status" value="1"/>
</dbReference>
<evidence type="ECO:0000256" key="1">
    <source>
        <dbReference type="ARBA" id="ARBA00000830"/>
    </source>
</evidence>
<evidence type="ECO:0000256" key="6">
    <source>
        <dbReference type="ARBA" id="ARBA00022723"/>
    </source>
</evidence>
<dbReference type="Pfam" id="PF13419">
    <property type="entry name" value="HAD_2"/>
    <property type="match status" value="1"/>
</dbReference>
<proteinExistence type="inferred from homology"/>
<dbReference type="NCBIfam" id="TIGR01549">
    <property type="entry name" value="HAD-SF-IA-v1"/>
    <property type="match status" value="1"/>
</dbReference>
<dbReference type="InterPro" id="IPR023214">
    <property type="entry name" value="HAD_sf"/>
</dbReference>
<dbReference type="Proteomes" id="UP000285908">
    <property type="component" value="Unassembled WGS sequence"/>
</dbReference>
<dbReference type="GO" id="GO:0006281">
    <property type="term" value="P:DNA repair"/>
    <property type="evidence" value="ECO:0007669"/>
    <property type="project" value="TreeGrafter"/>
</dbReference>
<dbReference type="InterPro" id="IPR050155">
    <property type="entry name" value="HAD-like_hydrolase_sf"/>
</dbReference>
<dbReference type="Gene3D" id="3.40.50.1000">
    <property type="entry name" value="HAD superfamily/HAD-like"/>
    <property type="match status" value="1"/>
</dbReference>
<dbReference type="InterPro" id="IPR023198">
    <property type="entry name" value="PGP-like_dom2"/>
</dbReference>
<dbReference type="InterPro" id="IPR036412">
    <property type="entry name" value="HAD-like_sf"/>
</dbReference>
<name>A0A438AKW9_9RHOB</name>
<evidence type="ECO:0000256" key="5">
    <source>
        <dbReference type="ARBA" id="ARBA00013078"/>
    </source>
</evidence>
<gene>
    <name evidence="10" type="primary">gph</name>
    <name evidence="10" type="ORF">EKE94_00675</name>
</gene>
<dbReference type="Gene3D" id="1.10.150.240">
    <property type="entry name" value="Putative phosphatase, domain 2"/>
    <property type="match status" value="1"/>
</dbReference>
<dbReference type="GO" id="GO:0005829">
    <property type="term" value="C:cytosol"/>
    <property type="evidence" value="ECO:0007669"/>
    <property type="project" value="TreeGrafter"/>
</dbReference>
<dbReference type="InterPro" id="IPR041492">
    <property type="entry name" value="HAD_2"/>
</dbReference>
<dbReference type="GO" id="GO:0008967">
    <property type="term" value="F:phosphoglycolate phosphatase activity"/>
    <property type="evidence" value="ECO:0007669"/>
    <property type="project" value="UniProtKB-EC"/>
</dbReference>
<evidence type="ECO:0000256" key="7">
    <source>
        <dbReference type="ARBA" id="ARBA00022801"/>
    </source>
</evidence>
<dbReference type="RefSeq" id="WP_127904687.1">
    <property type="nucleotide sequence ID" value="NZ_RQXX01000001.1"/>
</dbReference>
<evidence type="ECO:0000313" key="11">
    <source>
        <dbReference type="Proteomes" id="UP000285908"/>
    </source>
</evidence>
<dbReference type="InterPro" id="IPR037512">
    <property type="entry name" value="PGPase_prok"/>
</dbReference>
<evidence type="ECO:0000256" key="2">
    <source>
        <dbReference type="ARBA" id="ARBA00001946"/>
    </source>
</evidence>
<sequence length="222" mass="23399">MTAAPIVVFDLDGTLVDSAPDIRAVANAVLDHQGVTPPLTIEETHGFIGRGTPHFVKCMMDARDMGNDPALYEALHVDFLSRYPDATQLTVVFDGVETALHDLRQGGARLGLCTNKPEAAARALLEARGLSDAFDLVLGGDSLAQRKPDPEPLRTAVARLGGGPALYVGDSEIDAETAQGAGIPFVFHTGGYPLGDPARIEAAARFDEFASLPALLRDLLGA</sequence>
<dbReference type="SFLD" id="SFLDS00003">
    <property type="entry name" value="Haloacid_Dehalogenase"/>
    <property type="match status" value="1"/>
</dbReference>
<organism evidence="10 11">
    <name type="scientific">Mesobaculum littorinae</name>
    <dbReference type="NCBI Taxonomy" id="2486419"/>
    <lineage>
        <taxon>Bacteria</taxon>
        <taxon>Pseudomonadati</taxon>
        <taxon>Pseudomonadota</taxon>
        <taxon>Alphaproteobacteria</taxon>
        <taxon>Rhodobacterales</taxon>
        <taxon>Roseobacteraceae</taxon>
        <taxon>Mesobaculum</taxon>
    </lineage>
</organism>
<dbReference type="AlphaFoldDB" id="A0A438AKW9"/>
<evidence type="ECO:0000256" key="3">
    <source>
        <dbReference type="ARBA" id="ARBA00004818"/>
    </source>
</evidence>
<keyword evidence="7 10" id="KW-0378">Hydrolase</keyword>
<dbReference type="SFLD" id="SFLDG01129">
    <property type="entry name" value="C1.5:_HAD__Beta-PGM__Phosphata"/>
    <property type="match status" value="1"/>
</dbReference>
<protein>
    <recommendedName>
        <fullName evidence="5">phosphoglycolate phosphatase</fullName>
        <ecNumber evidence="5">3.1.3.18</ecNumber>
    </recommendedName>
</protein>